<gene>
    <name evidence="12" type="ORF">BDU57DRAFT_585563</name>
</gene>
<keyword evidence="4 7" id="KW-0378">Hydrolase</keyword>
<dbReference type="OrthoDB" id="428480at2759"/>
<dbReference type="GO" id="GO:0030203">
    <property type="term" value="P:glycosaminoglycan metabolic process"/>
    <property type="evidence" value="ECO:0007669"/>
    <property type="project" value="TreeGrafter"/>
</dbReference>
<keyword evidence="5" id="KW-0325">Glycoprotein</keyword>
<dbReference type="Pfam" id="PF00728">
    <property type="entry name" value="Glyco_hydro_20"/>
    <property type="match status" value="1"/>
</dbReference>
<evidence type="ECO:0000256" key="5">
    <source>
        <dbReference type="ARBA" id="ARBA00023180"/>
    </source>
</evidence>
<keyword evidence="6 7" id="KW-0326">Glycosidase</keyword>
<dbReference type="InterPro" id="IPR015883">
    <property type="entry name" value="Glyco_hydro_20_cat"/>
</dbReference>
<dbReference type="InterPro" id="IPR025705">
    <property type="entry name" value="Beta_hexosaminidase_sua/sub"/>
</dbReference>
<dbReference type="PANTHER" id="PTHR22600:SF58">
    <property type="entry name" value="BETA-HEXOSAMINIDASE"/>
    <property type="match status" value="1"/>
</dbReference>
<dbReference type="GO" id="GO:0005975">
    <property type="term" value="P:carbohydrate metabolic process"/>
    <property type="evidence" value="ECO:0007669"/>
    <property type="project" value="InterPro"/>
</dbReference>
<evidence type="ECO:0000256" key="1">
    <source>
        <dbReference type="ARBA" id="ARBA00001231"/>
    </source>
</evidence>
<evidence type="ECO:0000256" key="9">
    <source>
        <dbReference type="SAM" id="SignalP"/>
    </source>
</evidence>
<comment type="similarity">
    <text evidence="2 7">Belongs to the glycosyl hydrolase 20 family.</text>
</comment>
<dbReference type="Proteomes" id="UP000800096">
    <property type="component" value="Unassembled WGS sequence"/>
</dbReference>
<dbReference type="EMBL" id="ML979133">
    <property type="protein sequence ID" value="KAF1919382.1"/>
    <property type="molecule type" value="Genomic_DNA"/>
</dbReference>
<sequence>MLQVFFLPFLSPLASALWPQPVSYDHGDTVLFVQKDVTFFWYKCGAKNVGSIAEQILDQQPMMLVSDSDLDLGGDGAYRLRKTYTEPSFQEFESSFRGEGVSGDDIVDYAIKSAWRTIFKQNLYPWQFHPRGWEEPSPHTHTASISEIHVMLLTSNSPDGAKPLAGTVDESYTLELSIHGKATIAANSSTGIARGLTTLTQLFYAHSDGKHFYTPLAPVHIYDVPQFEHRGLNLDVARNWFPVSDIKRQIDALAFNKMNHLHLHITDSQSWPLEIPALPELAAKGAYRPDLVYTPNDFKELQRHAAIQGVEMITEIDMPGHTSSIWYSFPDLIAAFNKQPDWDHWAAEPPSGTLKLNSTAVYTFLEKLYADLLPRIHPYSRYFHTGGDEVNKNSYLLDDTVNSNDPTILQRLVQTFIDWTHAKVRSAGLTPIVWEEMLLEWNLTLGPDVIVQSWRSNEAVKQIVQSGHKALTGNYQSWYLDCGKGQWLDFSQSTSASSWPYTDYCAPYHNWRLMYSSDPLSGVPESLHHLVLGGEAHMWAEQTDPVNVDGMIWPRACAVAEVLWSGAKDEMGRNRSQVEASPRLGEMRERLVMKGVGAESIGMPFCTMGGGECGLG</sequence>
<dbReference type="AlphaFoldDB" id="A0A6A5QVD8"/>
<dbReference type="CDD" id="cd06562">
    <property type="entry name" value="GH20_HexA_HexB-like"/>
    <property type="match status" value="1"/>
</dbReference>
<feature type="domain" description="Beta-hexosaminidase eukaryotic type N-terminal" evidence="11">
    <location>
        <begin position="17"/>
        <end position="202"/>
    </location>
</feature>
<feature type="active site" description="Proton donor" evidence="8">
    <location>
        <position position="389"/>
    </location>
</feature>
<feature type="signal peptide" evidence="9">
    <location>
        <begin position="1"/>
        <end position="16"/>
    </location>
</feature>
<dbReference type="FunFam" id="3.20.20.80:FF:000063">
    <property type="entry name" value="Beta-hexosaminidase"/>
    <property type="match status" value="1"/>
</dbReference>
<dbReference type="Gene3D" id="3.30.379.10">
    <property type="entry name" value="Chitobiase/beta-hexosaminidase domain 2-like"/>
    <property type="match status" value="1"/>
</dbReference>
<dbReference type="PANTHER" id="PTHR22600">
    <property type="entry name" value="BETA-HEXOSAMINIDASE"/>
    <property type="match status" value="1"/>
</dbReference>
<evidence type="ECO:0000256" key="6">
    <source>
        <dbReference type="ARBA" id="ARBA00023295"/>
    </source>
</evidence>
<keyword evidence="3 9" id="KW-0732">Signal</keyword>
<dbReference type="GO" id="GO:0016231">
    <property type="term" value="F:beta-N-acetylglucosaminidase activity"/>
    <property type="evidence" value="ECO:0007669"/>
    <property type="project" value="TreeGrafter"/>
</dbReference>
<reference evidence="12" key="1">
    <citation type="journal article" date="2020" name="Stud. Mycol.">
        <title>101 Dothideomycetes genomes: a test case for predicting lifestyles and emergence of pathogens.</title>
        <authorList>
            <person name="Haridas S."/>
            <person name="Albert R."/>
            <person name="Binder M."/>
            <person name="Bloem J."/>
            <person name="Labutti K."/>
            <person name="Salamov A."/>
            <person name="Andreopoulos B."/>
            <person name="Baker S."/>
            <person name="Barry K."/>
            <person name="Bills G."/>
            <person name="Bluhm B."/>
            <person name="Cannon C."/>
            <person name="Castanera R."/>
            <person name="Culley D."/>
            <person name="Daum C."/>
            <person name="Ezra D."/>
            <person name="Gonzalez J."/>
            <person name="Henrissat B."/>
            <person name="Kuo A."/>
            <person name="Liang C."/>
            <person name="Lipzen A."/>
            <person name="Lutzoni F."/>
            <person name="Magnuson J."/>
            <person name="Mondo S."/>
            <person name="Nolan M."/>
            <person name="Ohm R."/>
            <person name="Pangilinan J."/>
            <person name="Park H.-J."/>
            <person name="Ramirez L."/>
            <person name="Alfaro M."/>
            <person name="Sun H."/>
            <person name="Tritt A."/>
            <person name="Yoshinaga Y."/>
            <person name="Zwiers L.-H."/>
            <person name="Turgeon B."/>
            <person name="Goodwin S."/>
            <person name="Spatafora J."/>
            <person name="Crous P."/>
            <person name="Grigoriev I."/>
        </authorList>
    </citation>
    <scope>NUCLEOTIDE SEQUENCE</scope>
    <source>
        <strain evidence="12">HMLAC05119</strain>
    </source>
</reference>
<evidence type="ECO:0000256" key="4">
    <source>
        <dbReference type="ARBA" id="ARBA00022801"/>
    </source>
</evidence>
<dbReference type="Gene3D" id="3.20.20.80">
    <property type="entry name" value="Glycosidases"/>
    <property type="match status" value="1"/>
</dbReference>
<evidence type="ECO:0000259" key="10">
    <source>
        <dbReference type="Pfam" id="PF00728"/>
    </source>
</evidence>
<dbReference type="InterPro" id="IPR029019">
    <property type="entry name" value="HEX_eukaryotic_N"/>
</dbReference>
<dbReference type="InterPro" id="IPR017853">
    <property type="entry name" value="GH"/>
</dbReference>
<dbReference type="SUPFAM" id="SSF55545">
    <property type="entry name" value="beta-N-acetylhexosaminidase-like domain"/>
    <property type="match status" value="1"/>
</dbReference>
<dbReference type="SUPFAM" id="SSF51445">
    <property type="entry name" value="(Trans)glycosidases"/>
    <property type="match status" value="1"/>
</dbReference>
<evidence type="ECO:0000256" key="3">
    <source>
        <dbReference type="ARBA" id="ARBA00022729"/>
    </source>
</evidence>
<evidence type="ECO:0000313" key="12">
    <source>
        <dbReference type="EMBL" id="KAF1919382.1"/>
    </source>
</evidence>
<proteinExistence type="inferred from homology"/>
<dbReference type="PIRSF" id="PIRSF001093">
    <property type="entry name" value="B-hxosamndse_ab_euk"/>
    <property type="match status" value="1"/>
</dbReference>
<dbReference type="EC" id="3.2.1.52" evidence="7"/>
<evidence type="ECO:0000256" key="8">
    <source>
        <dbReference type="PIRSR" id="PIRSR001093-1"/>
    </source>
</evidence>
<dbReference type="PRINTS" id="PR00738">
    <property type="entry name" value="GLHYDRLASE20"/>
</dbReference>
<evidence type="ECO:0000256" key="2">
    <source>
        <dbReference type="ARBA" id="ARBA00006285"/>
    </source>
</evidence>
<dbReference type="Pfam" id="PF14845">
    <property type="entry name" value="Glycohydro_20b2"/>
    <property type="match status" value="1"/>
</dbReference>
<accession>A0A6A5QVD8</accession>
<evidence type="ECO:0000313" key="13">
    <source>
        <dbReference type="Proteomes" id="UP000800096"/>
    </source>
</evidence>
<organism evidence="12 13">
    <name type="scientific">Ampelomyces quisqualis</name>
    <name type="common">Powdery mildew agent</name>
    <dbReference type="NCBI Taxonomy" id="50730"/>
    <lineage>
        <taxon>Eukaryota</taxon>
        <taxon>Fungi</taxon>
        <taxon>Dikarya</taxon>
        <taxon>Ascomycota</taxon>
        <taxon>Pezizomycotina</taxon>
        <taxon>Dothideomycetes</taxon>
        <taxon>Pleosporomycetidae</taxon>
        <taxon>Pleosporales</taxon>
        <taxon>Pleosporineae</taxon>
        <taxon>Phaeosphaeriaceae</taxon>
        <taxon>Ampelomyces</taxon>
    </lineage>
</organism>
<protein>
    <recommendedName>
        <fullName evidence="7">Beta-hexosaminidase</fullName>
        <ecNumber evidence="7">3.2.1.52</ecNumber>
    </recommendedName>
</protein>
<dbReference type="GO" id="GO:0016020">
    <property type="term" value="C:membrane"/>
    <property type="evidence" value="ECO:0007669"/>
    <property type="project" value="TreeGrafter"/>
</dbReference>
<feature type="domain" description="Glycoside hydrolase family 20 catalytic" evidence="10">
    <location>
        <begin position="227"/>
        <end position="566"/>
    </location>
</feature>
<name>A0A6A5QVD8_AMPQU</name>
<evidence type="ECO:0000256" key="7">
    <source>
        <dbReference type="PIRNR" id="PIRNR001093"/>
    </source>
</evidence>
<evidence type="ECO:0000259" key="11">
    <source>
        <dbReference type="Pfam" id="PF14845"/>
    </source>
</evidence>
<comment type="catalytic activity">
    <reaction evidence="1 7">
        <text>Hydrolysis of terminal non-reducing N-acetyl-D-hexosamine residues in N-acetyl-beta-D-hexosaminides.</text>
        <dbReference type="EC" id="3.2.1.52"/>
    </reaction>
</comment>
<feature type="chain" id="PRO_5025350202" description="Beta-hexosaminidase" evidence="9">
    <location>
        <begin position="17"/>
        <end position="616"/>
    </location>
</feature>
<dbReference type="InterPro" id="IPR029018">
    <property type="entry name" value="Hex-like_dom2"/>
</dbReference>
<keyword evidence="13" id="KW-1185">Reference proteome</keyword>